<dbReference type="Pfam" id="PF06177">
    <property type="entry name" value="QueT"/>
    <property type="match status" value="1"/>
</dbReference>
<dbReference type="PANTHER" id="PTHR40044:SF1">
    <property type="entry name" value="INTEGRAL MEMBRANE PROTEIN"/>
    <property type="match status" value="1"/>
</dbReference>
<feature type="transmembrane region" description="Helical" evidence="1">
    <location>
        <begin position="71"/>
        <end position="93"/>
    </location>
</feature>
<dbReference type="PANTHER" id="PTHR40044">
    <property type="entry name" value="INTEGRAL MEMBRANE PROTEIN-RELATED"/>
    <property type="match status" value="1"/>
</dbReference>
<gene>
    <name evidence="2" type="ORF">H9797_07195</name>
</gene>
<keyword evidence="1" id="KW-0812">Transmembrane</keyword>
<evidence type="ECO:0000313" key="3">
    <source>
        <dbReference type="Proteomes" id="UP000824221"/>
    </source>
</evidence>
<organism evidence="2 3">
    <name type="scientific">Candidatus Gallimonas gallistercoris</name>
    <dbReference type="NCBI Taxonomy" id="2838602"/>
    <lineage>
        <taxon>Bacteria</taxon>
        <taxon>Bacillati</taxon>
        <taxon>Bacillota</taxon>
        <taxon>Clostridia</taxon>
        <taxon>Candidatus Gallimonas</taxon>
    </lineage>
</organism>
<name>A0A9D2H497_9FIRM</name>
<dbReference type="EMBL" id="DXAJ01000105">
    <property type="protein sequence ID" value="HJA03141.1"/>
    <property type="molecule type" value="Genomic_DNA"/>
</dbReference>
<reference evidence="2" key="1">
    <citation type="journal article" date="2021" name="PeerJ">
        <title>Extensive microbial diversity within the chicken gut microbiome revealed by metagenomics and culture.</title>
        <authorList>
            <person name="Gilroy R."/>
            <person name="Ravi A."/>
            <person name="Getino M."/>
            <person name="Pursley I."/>
            <person name="Horton D.L."/>
            <person name="Alikhan N.F."/>
            <person name="Baker D."/>
            <person name="Gharbi K."/>
            <person name="Hall N."/>
            <person name="Watson M."/>
            <person name="Adriaenssens E.M."/>
            <person name="Foster-Nyarko E."/>
            <person name="Jarju S."/>
            <person name="Secka A."/>
            <person name="Antonio M."/>
            <person name="Oren A."/>
            <person name="Chaudhuri R.R."/>
            <person name="La Ragione R."/>
            <person name="Hildebrand F."/>
            <person name="Pallen M.J."/>
        </authorList>
    </citation>
    <scope>NUCLEOTIDE SEQUENCE</scope>
    <source>
        <strain evidence="2">CHK156-179</strain>
    </source>
</reference>
<keyword evidence="1" id="KW-1133">Transmembrane helix</keyword>
<dbReference type="Proteomes" id="UP000824221">
    <property type="component" value="Unassembled WGS sequence"/>
</dbReference>
<dbReference type="PIRSF" id="PIRSF031501">
    <property type="entry name" value="QueT"/>
    <property type="match status" value="1"/>
</dbReference>
<proteinExistence type="predicted"/>
<sequence>MKQFFTTKRICRAGIIAALYVAFTYAFGAIAYEGYLEIRPAEALTILPLFFPEAVPALYIGCMLANLGSPFLVYDVFIGSLATLLAALATWGVGKLIRNHAARVAVGGVFPVLFNAFCIPLIIVFLCHTLVAETAAASYWFFVGSFAATQVLWVYALGVPLYYFVYKMRKKGVSAFLDGKKQKPAEAVHTA</sequence>
<dbReference type="AlphaFoldDB" id="A0A9D2H497"/>
<feature type="transmembrane region" description="Helical" evidence="1">
    <location>
        <begin position="12"/>
        <end position="32"/>
    </location>
</feature>
<dbReference type="InterPro" id="IPR010387">
    <property type="entry name" value="QueT"/>
</dbReference>
<protein>
    <submittedName>
        <fullName evidence="2">QueT transporter family protein</fullName>
    </submittedName>
</protein>
<accession>A0A9D2H497</accession>
<feature type="transmembrane region" description="Helical" evidence="1">
    <location>
        <begin position="137"/>
        <end position="165"/>
    </location>
</feature>
<keyword evidence="1" id="KW-0472">Membrane</keyword>
<evidence type="ECO:0000313" key="2">
    <source>
        <dbReference type="EMBL" id="HJA03141.1"/>
    </source>
</evidence>
<comment type="caution">
    <text evidence="2">The sequence shown here is derived from an EMBL/GenBank/DDBJ whole genome shotgun (WGS) entry which is preliminary data.</text>
</comment>
<feature type="transmembrane region" description="Helical" evidence="1">
    <location>
        <begin position="105"/>
        <end position="131"/>
    </location>
</feature>
<reference evidence="2" key="2">
    <citation type="submission" date="2021-04" db="EMBL/GenBank/DDBJ databases">
        <authorList>
            <person name="Gilroy R."/>
        </authorList>
    </citation>
    <scope>NUCLEOTIDE SEQUENCE</scope>
    <source>
        <strain evidence="2">CHK156-179</strain>
    </source>
</reference>
<evidence type="ECO:0000256" key="1">
    <source>
        <dbReference type="SAM" id="Phobius"/>
    </source>
</evidence>